<comment type="similarity">
    <text evidence="1">Belongs to the DNase II family.</text>
</comment>
<proteinExistence type="inferred from homology"/>
<protein>
    <submittedName>
        <fullName evidence="4">Uncharacterized protein</fullName>
    </submittedName>
</protein>
<accession>A0ABD6E2V8</accession>
<reference evidence="4 5" key="1">
    <citation type="submission" date="2024-08" db="EMBL/GenBank/DDBJ databases">
        <title>Gnathostoma spinigerum genome.</title>
        <authorList>
            <person name="Gonzalez-Bertolin B."/>
            <person name="Monzon S."/>
            <person name="Zaballos A."/>
            <person name="Jimenez P."/>
            <person name="Dekumyoy P."/>
            <person name="Varona S."/>
            <person name="Cuesta I."/>
            <person name="Sumanam S."/>
            <person name="Adisakwattana P."/>
            <person name="Gasser R.B."/>
            <person name="Hernandez-Gonzalez A."/>
            <person name="Young N.D."/>
            <person name="Perteguer M.J."/>
        </authorList>
    </citation>
    <scope>NUCLEOTIDE SEQUENCE [LARGE SCALE GENOMIC DNA]</scope>
    <source>
        <strain evidence="4">AL3</strain>
        <tissue evidence="4">Liver</tissue>
    </source>
</reference>
<keyword evidence="5" id="KW-1185">Reference proteome</keyword>
<organism evidence="4 5">
    <name type="scientific">Gnathostoma spinigerum</name>
    <dbReference type="NCBI Taxonomy" id="75299"/>
    <lineage>
        <taxon>Eukaryota</taxon>
        <taxon>Metazoa</taxon>
        <taxon>Ecdysozoa</taxon>
        <taxon>Nematoda</taxon>
        <taxon>Chromadorea</taxon>
        <taxon>Rhabditida</taxon>
        <taxon>Spirurina</taxon>
        <taxon>Gnathostomatomorpha</taxon>
        <taxon>Gnathostomatoidea</taxon>
        <taxon>Gnathostomatidae</taxon>
        <taxon>Gnathostoma</taxon>
    </lineage>
</organism>
<evidence type="ECO:0000313" key="4">
    <source>
        <dbReference type="EMBL" id="MFH4974144.1"/>
    </source>
</evidence>
<dbReference type="PANTHER" id="PTHR10858:SF23">
    <property type="entry name" value="DEOXYRIBONUCLEASE II"/>
    <property type="match status" value="1"/>
</dbReference>
<evidence type="ECO:0000313" key="5">
    <source>
        <dbReference type="Proteomes" id="UP001608902"/>
    </source>
</evidence>
<dbReference type="InterPro" id="IPR004947">
    <property type="entry name" value="DNase_II"/>
</dbReference>
<feature type="chain" id="PRO_5044778846" evidence="3">
    <location>
        <begin position="23"/>
        <end position="349"/>
    </location>
</feature>
<comment type="caution">
    <text evidence="4">The sequence shown here is derived from an EMBL/GenBank/DDBJ whole genome shotgun (WGS) entry which is preliminary data.</text>
</comment>
<sequence length="349" mass="39226">MKATITVVIGLLFVISFPSAAAISCKNSKGKDVDWFVGLKLPKLSDIRVPTTGYEFLYLDKKSDNWTKPEDIRAQDSAIAQTVQQLYTRTTDQLYIFYNDGPPDEKLASSARAHAKGVVYFDDDEGFWLVHSAPNFPPVKQYEYPESAARNGQSFLCITLKSSQLRVIGTQLLYMFPSIYESNLPNSLASKHAELRKLFSPKELKSFVKKVGQKSTMSVKSANKMTFTSIVKSRTFKGDLYSELVTQFFKSSLYVQAWRRGSNNLASCNRKLAVKNVLEVGIGGTVFPTTKDHSKWAITVGQNRKAFICIGDINRQSSQFKRGGGTVCFENKVVHKLFKEAVRKTEECR</sequence>
<dbReference type="Pfam" id="PF03265">
    <property type="entry name" value="DNase_II"/>
    <property type="match status" value="1"/>
</dbReference>
<dbReference type="PANTHER" id="PTHR10858">
    <property type="entry name" value="DEOXYRIBONUCLEASE II"/>
    <property type="match status" value="1"/>
</dbReference>
<dbReference type="GO" id="GO:0016787">
    <property type="term" value="F:hydrolase activity"/>
    <property type="evidence" value="ECO:0007669"/>
    <property type="project" value="UniProtKB-KW"/>
</dbReference>
<dbReference type="CDD" id="cd09120">
    <property type="entry name" value="PLDc_DNaseII_1"/>
    <property type="match status" value="1"/>
</dbReference>
<dbReference type="GO" id="GO:0006259">
    <property type="term" value="P:DNA metabolic process"/>
    <property type="evidence" value="ECO:0007669"/>
    <property type="project" value="UniProtKB-ARBA"/>
</dbReference>
<keyword evidence="3" id="KW-0732">Signal</keyword>
<name>A0ABD6E2V8_9BILA</name>
<dbReference type="EMBL" id="JBGFUD010000272">
    <property type="protein sequence ID" value="MFH4974144.1"/>
    <property type="molecule type" value="Genomic_DNA"/>
</dbReference>
<dbReference type="Proteomes" id="UP001608902">
    <property type="component" value="Unassembled WGS sequence"/>
</dbReference>
<evidence type="ECO:0000256" key="1">
    <source>
        <dbReference type="ARBA" id="ARBA00007527"/>
    </source>
</evidence>
<dbReference type="PROSITE" id="PS51257">
    <property type="entry name" value="PROKAR_LIPOPROTEIN"/>
    <property type="match status" value="1"/>
</dbReference>
<dbReference type="CDD" id="cd09121">
    <property type="entry name" value="PLDc_DNaseII_2"/>
    <property type="match status" value="1"/>
</dbReference>
<dbReference type="AlphaFoldDB" id="A0ABD6E2V8"/>
<keyword evidence="2" id="KW-0378">Hydrolase</keyword>
<evidence type="ECO:0000256" key="2">
    <source>
        <dbReference type="ARBA" id="ARBA00022801"/>
    </source>
</evidence>
<evidence type="ECO:0000256" key="3">
    <source>
        <dbReference type="SAM" id="SignalP"/>
    </source>
</evidence>
<gene>
    <name evidence="4" type="ORF">AB6A40_000853</name>
</gene>
<feature type="signal peptide" evidence="3">
    <location>
        <begin position="1"/>
        <end position="22"/>
    </location>
</feature>